<name>C7PZ14_CATAD</name>
<accession>C7PZ14</accession>
<dbReference type="Gene3D" id="3.40.710.10">
    <property type="entry name" value="DD-peptidase/beta-lactamase superfamily"/>
    <property type="match status" value="1"/>
</dbReference>
<keyword evidence="2" id="KW-0732">Signal</keyword>
<dbReference type="STRING" id="479433.Caci_0634"/>
<dbReference type="Pfam" id="PF00144">
    <property type="entry name" value="Beta-lactamase"/>
    <property type="match status" value="1"/>
</dbReference>
<dbReference type="EMBL" id="CP001700">
    <property type="protein sequence ID" value="ACU69570.1"/>
    <property type="molecule type" value="Genomic_DNA"/>
</dbReference>
<dbReference type="InParanoid" id="C7PZ14"/>
<reference evidence="4 5" key="1">
    <citation type="journal article" date="2009" name="Stand. Genomic Sci.">
        <title>Complete genome sequence of Catenulispora acidiphila type strain (ID 139908).</title>
        <authorList>
            <person name="Copeland A."/>
            <person name="Lapidus A."/>
            <person name="Glavina Del Rio T."/>
            <person name="Nolan M."/>
            <person name="Lucas S."/>
            <person name="Chen F."/>
            <person name="Tice H."/>
            <person name="Cheng J.F."/>
            <person name="Bruce D."/>
            <person name="Goodwin L."/>
            <person name="Pitluck S."/>
            <person name="Mikhailova N."/>
            <person name="Pati A."/>
            <person name="Ivanova N."/>
            <person name="Mavromatis K."/>
            <person name="Chen A."/>
            <person name="Palaniappan K."/>
            <person name="Chain P."/>
            <person name="Land M."/>
            <person name="Hauser L."/>
            <person name="Chang Y.J."/>
            <person name="Jeffries C.D."/>
            <person name="Chertkov O."/>
            <person name="Brettin T."/>
            <person name="Detter J.C."/>
            <person name="Han C."/>
            <person name="Ali Z."/>
            <person name="Tindall B.J."/>
            <person name="Goker M."/>
            <person name="Bristow J."/>
            <person name="Eisen J.A."/>
            <person name="Markowitz V."/>
            <person name="Hugenholtz P."/>
            <person name="Kyrpides N.C."/>
            <person name="Klenk H.P."/>
        </authorList>
    </citation>
    <scope>NUCLEOTIDE SEQUENCE [LARGE SCALE GENOMIC DNA]</scope>
    <source>
        <strain evidence="5">DSM 44928 / JCM 14897 / NBRC 102108 / NRRL B-24433 / ID139908</strain>
    </source>
</reference>
<feature type="transmembrane region" description="Helical" evidence="1">
    <location>
        <begin position="638"/>
        <end position="659"/>
    </location>
</feature>
<evidence type="ECO:0000259" key="3">
    <source>
        <dbReference type="Pfam" id="PF00144"/>
    </source>
</evidence>
<organism evidence="4 5">
    <name type="scientific">Catenulispora acidiphila (strain DSM 44928 / JCM 14897 / NBRC 102108 / NRRL B-24433 / ID139908)</name>
    <dbReference type="NCBI Taxonomy" id="479433"/>
    <lineage>
        <taxon>Bacteria</taxon>
        <taxon>Bacillati</taxon>
        <taxon>Actinomycetota</taxon>
        <taxon>Actinomycetes</taxon>
        <taxon>Catenulisporales</taxon>
        <taxon>Catenulisporaceae</taxon>
        <taxon>Catenulispora</taxon>
    </lineage>
</organism>
<dbReference type="HOGENOM" id="CLU_022757_1_0_11"/>
<dbReference type="RefSeq" id="WP_012784865.1">
    <property type="nucleotide sequence ID" value="NC_013131.1"/>
</dbReference>
<evidence type="ECO:0000313" key="5">
    <source>
        <dbReference type="Proteomes" id="UP000000851"/>
    </source>
</evidence>
<feature type="chain" id="PRO_5002982340" evidence="2">
    <location>
        <begin position="24"/>
        <end position="661"/>
    </location>
</feature>
<feature type="transmembrane region" description="Helical" evidence="1">
    <location>
        <begin position="564"/>
        <end position="583"/>
    </location>
</feature>
<dbReference type="KEGG" id="cai:Caci_0634"/>
<keyword evidence="5" id="KW-1185">Reference proteome</keyword>
<protein>
    <submittedName>
        <fullName evidence="4">Beta-lactamase</fullName>
    </submittedName>
</protein>
<keyword evidence="1" id="KW-0812">Transmembrane</keyword>
<dbReference type="eggNOG" id="COG1680">
    <property type="taxonomic scope" value="Bacteria"/>
</dbReference>
<dbReference type="OrthoDB" id="4281716at2"/>
<dbReference type="PANTHER" id="PTHR46825">
    <property type="entry name" value="D-ALANYL-D-ALANINE-CARBOXYPEPTIDASE/ENDOPEPTIDASE AMPH"/>
    <property type="match status" value="1"/>
</dbReference>
<dbReference type="InterPro" id="IPR050491">
    <property type="entry name" value="AmpC-like"/>
</dbReference>
<evidence type="ECO:0000256" key="1">
    <source>
        <dbReference type="SAM" id="Phobius"/>
    </source>
</evidence>
<dbReference type="InterPro" id="IPR012338">
    <property type="entry name" value="Beta-lactam/transpept-like"/>
</dbReference>
<gene>
    <name evidence="4" type="ordered locus">Caci_0634</name>
</gene>
<feature type="signal peptide" evidence="2">
    <location>
        <begin position="1"/>
        <end position="23"/>
    </location>
</feature>
<dbReference type="InterPro" id="IPR001466">
    <property type="entry name" value="Beta-lactam-related"/>
</dbReference>
<feature type="transmembrane region" description="Helical" evidence="1">
    <location>
        <begin position="525"/>
        <end position="544"/>
    </location>
</feature>
<keyword evidence="1" id="KW-1133">Transmembrane helix</keyword>
<evidence type="ECO:0000313" key="4">
    <source>
        <dbReference type="EMBL" id="ACU69570.1"/>
    </source>
</evidence>
<feature type="domain" description="Beta-lactamase-related" evidence="3">
    <location>
        <begin position="61"/>
        <end position="380"/>
    </location>
</feature>
<dbReference type="PANTHER" id="PTHR46825:SF9">
    <property type="entry name" value="BETA-LACTAMASE-RELATED DOMAIN-CONTAINING PROTEIN"/>
    <property type="match status" value="1"/>
</dbReference>
<dbReference type="Proteomes" id="UP000000851">
    <property type="component" value="Chromosome"/>
</dbReference>
<sequence precursor="true">MWTTLVSGITLAASLLTGATAHTAHGTRTVHGTRTAADNTATDAAAAVVSAPDLAGVGSLVDQTVTAQLAKDKIPGAAVVVVAGGQTVYAQGYGVADIAADAPVDPVRTEFFTGSIAKVFTATAVAQLIQQGKIDPHADVNAYLKGFQISDAFPGHPVTVEDLLTHTSGFDDDPVGAAVSDPKDVPPLGPYLADHEPSRVRPPGTLAAYDNYGAALAGYIVECVSGEPFAQYMQDHLFGPLQMDATTFQQPHPPAIETNLAKGYRPEGGGWTAESGQYGAWSPTGAGTVATATDVATFLKAQLSKDPELGAGVADLMQRQHFTMDPRLPGMAYYFEERPRDGQQILFKDGDVPGFHSDMALLPDRDIGVYVVYNGDGTNGIAGWDGKALIDRIVDKYFPTTAAASGTSGTSATPTAVKDPKLDSYAGSYRSDRISRAAITRVAGLVSSVTVSANSDGTLTTNGLSQNPDVGDQRWIPVGHGEFAEQGGQDRLVFDGHGHLATTIDPTIAYYRLAWYNSPRLHLPMLYGGAGILAVGFLAFPVLALVRRLRGLPAHPRWAQSARVLAWVSGLLATGFVVALLSMTSDSNAFTEMVLLGSPWLTLLVAVNAVLALCTVGLLAGSVAAWRLRWWRPVGRIAYSLTAAGAVSFLIVAFTYNLVWP</sequence>
<proteinExistence type="predicted"/>
<dbReference type="AlphaFoldDB" id="C7PZ14"/>
<feature type="transmembrane region" description="Helical" evidence="1">
    <location>
        <begin position="603"/>
        <end position="626"/>
    </location>
</feature>
<dbReference type="SUPFAM" id="SSF56601">
    <property type="entry name" value="beta-lactamase/transpeptidase-like"/>
    <property type="match status" value="1"/>
</dbReference>
<evidence type="ECO:0000256" key="2">
    <source>
        <dbReference type="SAM" id="SignalP"/>
    </source>
</evidence>
<keyword evidence="1" id="KW-0472">Membrane</keyword>